<reference evidence="3" key="1">
    <citation type="journal article" date="2021" name="Nat. Commun.">
        <title>Genetic determinants of endophytism in the Arabidopsis root mycobiome.</title>
        <authorList>
            <person name="Mesny F."/>
            <person name="Miyauchi S."/>
            <person name="Thiergart T."/>
            <person name="Pickel B."/>
            <person name="Atanasova L."/>
            <person name="Karlsson M."/>
            <person name="Huettel B."/>
            <person name="Barry K.W."/>
            <person name="Haridas S."/>
            <person name="Chen C."/>
            <person name="Bauer D."/>
            <person name="Andreopoulos W."/>
            <person name="Pangilinan J."/>
            <person name="LaButti K."/>
            <person name="Riley R."/>
            <person name="Lipzen A."/>
            <person name="Clum A."/>
            <person name="Drula E."/>
            <person name="Henrissat B."/>
            <person name="Kohler A."/>
            <person name="Grigoriev I.V."/>
            <person name="Martin F.M."/>
            <person name="Hacquard S."/>
        </authorList>
    </citation>
    <scope>NUCLEOTIDE SEQUENCE</scope>
    <source>
        <strain evidence="3">MPI-SDFR-AT-0068</strain>
    </source>
</reference>
<evidence type="ECO:0000313" key="3">
    <source>
        <dbReference type="EMBL" id="KAH7235576.1"/>
    </source>
</evidence>
<comment type="caution">
    <text evidence="3">The sequence shown here is derived from an EMBL/GenBank/DDBJ whole genome shotgun (WGS) entry which is preliminary data.</text>
</comment>
<organism evidence="3 4">
    <name type="scientific">Fusarium tricinctum</name>
    <dbReference type="NCBI Taxonomy" id="61284"/>
    <lineage>
        <taxon>Eukaryota</taxon>
        <taxon>Fungi</taxon>
        <taxon>Dikarya</taxon>
        <taxon>Ascomycota</taxon>
        <taxon>Pezizomycotina</taxon>
        <taxon>Sordariomycetes</taxon>
        <taxon>Hypocreomycetidae</taxon>
        <taxon>Hypocreales</taxon>
        <taxon>Nectriaceae</taxon>
        <taxon>Fusarium</taxon>
        <taxon>Fusarium tricinctum species complex</taxon>
    </lineage>
</organism>
<feature type="compositionally biased region" description="Low complexity" evidence="1">
    <location>
        <begin position="433"/>
        <end position="453"/>
    </location>
</feature>
<feature type="compositionally biased region" description="Acidic residues" evidence="1">
    <location>
        <begin position="412"/>
        <end position="427"/>
    </location>
</feature>
<feature type="signal peptide" evidence="2">
    <location>
        <begin position="1"/>
        <end position="18"/>
    </location>
</feature>
<dbReference type="Proteomes" id="UP000813427">
    <property type="component" value="Unassembled WGS sequence"/>
</dbReference>
<feature type="region of interest" description="Disordered" evidence="1">
    <location>
        <begin position="405"/>
        <end position="456"/>
    </location>
</feature>
<evidence type="ECO:0000256" key="2">
    <source>
        <dbReference type="SAM" id="SignalP"/>
    </source>
</evidence>
<evidence type="ECO:0000256" key="1">
    <source>
        <dbReference type="SAM" id="MobiDB-lite"/>
    </source>
</evidence>
<gene>
    <name evidence="3" type="ORF">BKA59DRAFT_405027</name>
</gene>
<keyword evidence="4" id="KW-1185">Reference proteome</keyword>
<proteinExistence type="predicted"/>
<name>A0A8K0RK36_9HYPO</name>
<sequence length="480" mass="50060">MLQSRTLSIALWVAKCVAFGGEDFQLNKAPDMVSLSDAAVRDILLPDIVANFTEWIGGSNDLPAFGLRPRQLQCANTGYSVSAVAPGVAHVFPAAAALVTPDNVDHPNATNPLRKFAAVPAMPVSRGKTASTEVVAAAEKSSAALLVATTQTLQFAVEALEEIARKGMIAWKGVGVVHPVRSVAVTVNATTLEQRPAALVLELSGRVRECCENGSCLKGTTCCEKECCRSNGYCASDGYCKICPAATRSITSTDTITTTSMKTVRVTTDIEPDTGNAPEFTCVPMTATNDEGATLELDEGCILHYAPPEATSTEEAAARLRRDAETAPANLNAGLGLLARQASCTPYATFTRTVYETETSTETGTRTVTIQGEDGTFSCPEMEVTNDVGDVLALDAECALSFSPAEVTSTADTEDATAQDEPTEPTADDQGVTATAEQSASSTTASAAGESQTDNAGSVDGVHGMLMMGFAGASSLWIIL</sequence>
<protein>
    <submittedName>
        <fullName evidence="3">Uncharacterized protein</fullName>
    </submittedName>
</protein>
<evidence type="ECO:0000313" key="4">
    <source>
        <dbReference type="Proteomes" id="UP000813427"/>
    </source>
</evidence>
<keyword evidence="2" id="KW-0732">Signal</keyword>
<dbReference type="AlphaFoldDB" id="A0A8K0RK36"/>
<accession>A0A8K0RK36</accession>
<feature type="chain" id="PRO_5035436852" evidence="2">
    <location>
        <begin position="19"/>
        <end position="480"/>
    </location>
</feature>
<dbReference type="OrthoDB" id="2748312at2759"/>
<dbReference type="EMBL" id="JAGPXF010000007">
    <property type="protein sequence ID" value="KAH7235576.1"/>
    <property type="molecule type" value="Genomic_DNA"/>
</dbReference>